<evidence type="ECO:0000256" key="2">
    <source>
        <dbReference type="ARBA" id="ARBA00012438"/>
    </source>
</evidence>
<dbReference type="GO" id="GO:0004673">
    <property type="term" value="F:protein histidine kinase activity"/>
    <property type="evidence" value="ECO:0007669"/>
    <property type="project" value="UniProtKB-EC"/>
</dbReference>
<dbReference type="PROSITE" id="PS50109">
    <property type="entry name" value="HIS_KIN"/>
    <property type="match status" value="1"/>
</dbReference>
<dbReference type="InterPro" id="IPR000595">
    <property type="entry name" value="cNMP-bd_dom"/>
</dbReference>
<keyword evidence="8" id="KW-1185">Reference proteome</keyword>
<dbReference type="PANTHER" id="PTHR43065:SF48">
    <property type="entry name" value="HISTIDINE KINASE"/>
    <property type="match status" value="1"/>
</dbReference>
<evidence type="ECO:0000313" key="7">
    <source>
        <dbReference type="EMBL" id="TKK75279.1"/>
    </source>
</evidence>
<dbReference type="RefSeq" id="WP_137258139.1">
    <property type="nucleotide sequence ID" value="NZ_JBHSPQ010000005.1"/>
</dbReference>
<evidence type="ECO:0000256" key="1">
    <source>
        <dbReference type="ARBA" id="ARBA00000085"/>
    </source>
</evidence>
<dbReference type="GO" id="GO:0000160">
    <property type="term" value="P:phosphorelay signal transduction system"/>
    <property type="evidence" value="ECO:0007669"/>
    <property type="project" value="UniProtKB-KW"/>
</dbReference>
<dbReference type="Gene3D" id="3.30.565.10">
    <property type="entry name" value="Histidine kinase-like ATPase, C-terminal domain"/>
    <property type="match status" value="1"/>
</dbReference>
<dbReference type="Proteomes" id="UP000305836">
    <property type="component" value="Unassembled WGS sequence"/>
</dbReference>
<dbReference type="Pfam" id="PF00027">
    <property type="entry name" value="cNMP_binding"/>
    <property type="match status" value="1"/>
</dbReference>
<evidence type="ECO:0000256" key="4">
    <source>
        <dbReference type="ARBA" id="ARBA00023012"/>
    </source>
</evidence>
<name>A0A4U3LJP1_9ACTN</name>
<dbReference type="InterPro" id="IPR005467">
    <property type="entry name" value="His_kinase_dom"/>
</dbReference>
<dbReference type="InterPro" id="IPR003594">
    <property type="entry name" value="HATPase_dom"/>
</dbReference>
<dbReference type="SUPFAM" id="SSF55874">
    <property type="entry name" value="ATPase domain of HSP90 chaperone/DNA topoisomerase II/histidine kinase"/>
    <property type="match status" value="1"/>
</dbReference>
<dbReference type="PANTHER" id="PTHR43065">
    <property type="entry name" value="SENSOR HISTIDINE KINASE"/>
    <property type="match status" value="1"/>
</dbReference>
<evidence type="ECO:0000259" key="6">
    <source>
        <dbReference type="PROSITE" id="PS50109"/>
    </source>
</evidence>
<dbReference type="AlphaFoldDB" id="A0A4U3LJP1"/>
<dbReference type="SUPFAM" id="SSF51206">
    <property type="entry name" value="cAMP-binding domain-like"/>
    <property type="match status" value="1"/>
</dbReference>
<evidence type="ECO:0000259" key="5">
    <source>
        <dbReference type="PROSITE" id="PS50042"/>
    </source>
</evidence>
<dbReference type="Pfam" id="PF02518">
    <property type="entry name" value="HATPase_c"/>
    <property type="match status" value="1"/>
</dbReference>
<dbReference type="InterPro" id="IPR014710">
    <property type="entry name" value="RmlC-like_jellyroll"/>
</dbReference>
<dbReference type="Gene3D" id="2.60.120.10">
    <property type="entry name" value="Jelly Rolls"/>
    <property type="match status" value="1"/>
</dbReference>
<dbReference type="InterPro" id="IPR036890">
    <property type="entry name" value="HATPase_C_sf"/>
</dbReference>
<protein>
    <recommendedName>
        <fullName evidence="2">histidine kinase</fullName>
        <ecNumber evidence="2">2.7.13.3</ecNumber>
    </recommendedName>
</protein>
<organism evidence="7 8">
    <name type="scientific">Kribbella jiaozuonensis</name>
    <dbReference type="NCBI Taxonomy" id="2575441"/>
    <lineage>
        <taxon>Bacteria</taxon>
        <taxon>Bacillati</taxon>
        <taxon>Actinomycetota</taxon>
        <taxon>Actinomycetes</taxon>
        <taxon>Propionibacteriales</taxon>
        <taxon>Kribbellaceae</taxon>
        <taxon>Kribbella</taxon>
    </lineage>
</organism>
<evidence type="ECO:0000313" key="8">
    <source>
        <dbReference type="Proteomes" id="UP000305836"/>
    </source>
</evidence>
<evidence type="ECO:0000256" key="3">
    <source>
        <dbReference type="ARBA" id="ARBA00022777"/>
    </source>
</evidence>
<accession>A0A4U3LJP1</accession>
<keyword evidence="3" id="KW-0418">Kinase</keyword>
<dbReference type="EC" id="2.7.13.3" evidence="2"/>
<reference evidence="7 8" key="1">
    <citation type="submission" date="2019-04" db="EMBL/GenBank/DDBJ databases">
        <title>Kribbella sp. NEAU-THZ 27 nov., a novel actinomycete isolated from soil.</title>
        <authorList>
            <person name="Duan L."/>
        </authorList>
    </citation>
    <scope>NUCLEOTIDE SEQUENCE [LARGE SCALE GENOMIC DNA]</scope>
    <source>
        <strain evidence="8">NEAU-THZ27</strain>
    </source>
</reference>
<sequence>MTDQAVEPRRLTPDELRTLFLFESLTDEQLQWLSEAGYVESWDDGIVFNEGDEATCCYVLITGEIRLCKLSHGELVEINRTGQRGVYSGAFNAFFGANDHKSYTATMQVTRPSEFFVISAETMATMMNTWFPMAVHLIEGFVMGMRRTNETLGERERLLALGSLSAGLTHELNNPAAAAVRAAATLRQRVSGMRSKLAMLADGTLDATKLHQIVALQDDAVERLDKNKDKDVPPMELSDREDALTDWLDDHDVQASWDIAPVLAAAGLDVPWMEEVLTAVGPKYLEGAVRWLMYTIDTESLMNEIDDSVTRISTLVGAAKQYSQIDRAPYQTVDLRELLKSTLVMMSGKLQGYEVVKDFDPELPQIPAYAAELNQVWTNIIDNAVSAMGGSGTLTIRTRKDGAYAVVEIGDTGPGIPEEIRRRIFEPFFTTKPIGEGTGLGLDISWRIVVKKHHGDLRVESEPGRTVFKIVLPLDPERELESDPALLA</sequence>
<dbReference type="InterPro" id="IPR018490">
    <property type="entry name" value="cNMP-bd_dom_sf"/>
</dbReference>
<gene>
    <name evidence="7" type="ORF">FDA38_33220</name>
</gene>
<keyword evidence="3" id="KW-0808">Transferase</keyword>
<feature type="domain" description="Histidine kinase" evidence="6">
    <location>
        <begin position="299"/>
        <end position="476"/>
    </location>
</feature>
<comment type="caution">
    <text evidence="7">The sequence shown here is derived from an EMBL/GenBank/DDBJ whole genome shotgun (WGS) entry which is preliminary data.</text>
</comment>
<keyword evidence="4" id="KW-0902">Two-component regulatory system</keyword>
<proteinExistence type="predicted"/>
<dbReference type="Gene3D" id="1.10.287.130">
    <property type="match status" value="1"/>
</dbReference>
<dbReference type="OrthoDB" id="1931120at2"/>
<dbReference type="PROSITE" id="PS50042">
    <property type="entry name" value="CNMP_BINDING_3"/>
    <property type="match status" value="1"/>
</dbReference>
<dbReference type="InterPro" id="IPR004358">
    <property type="entry name" value="Sig_transdc_His_kin-like_C"/>
</dbReference>
<dbReference type="CDD" id="cd00038">
    <property type="entry name" value="CAP_ED"/>
    <property type="match status" value="1"/>
</dbReference>
<comment type="catalytic activity">
    <reaction evidence="1">
        <text>ATP + protein L-histidine = ADP + protein N-phospho-L-histidine.</text>
        <dbReference type="EC" id="2.7.13.3"/>
    </reaction>
</comment>
<dbReference type="PRINTS" id="PR00344">
    <property type="entry name" value="BCTRLSENSOR"/>
</dbReference>
<feature type="domain" description="Cyclic nucleotide-binding" evidence="5">
    <location>
        <begin position="21"/>
        <end position="127"/>
    </location>
</feature>
<dbReference type="EMBL" id="SZPZ01000005">
    <property type="protein sequence ID" value="TKK75279.1"/>
    <property type="molecule type" value="Genomic_DNA"/>
</dbReference>
<dbReference type="SMART" id="SM00387">
    <property type="entry name" value="HATPase_c"/>
    <property type="match status" value="1"/>
</dbReference>